<reference evidence="2 3" key="1">
    <citation type="submission" date="2020-07" db="EMBL/GenBank/DDBJ databases">
        <title>Taxonomic proposal: Crassvirales, a new order of highly abundant and diverse bacterial viruses.</title>
        <authorList>
            <person name="Shkoporov A.N."/>
            <person name="Stockdale S.R."/>
            <person name="Guerin E."/>
            <person name="Ross R.P."/>
            <person name="Hill C."/>
        </authorList>
    </citation>
    <scope>NUCLEOTIDE SEQUENCE [LARGE SCALE GENOMIC DNA]</scope>
</reference>
<dbReference type="GeneID" id="65129704"/>
<dbReference type="EMBL" id="MT774387">
    <property type="protein sequence ID" value="QOR59183.1"/>
    <property type="molecule type" value="Genomic_DNA"/>
</dbReference>
<evidence type="ECO:0000256" key="1">
    <source>
        <dbReference type="SAM" id="Coils"/>
    </source>
</evidence>
<name>A0A7M1RXL4_9CAUD</name>
<evidence type="ECO:0000313" key="2">
    <source>
        <dbReference type="EMBL" id="QOR59183.1"/>
    </source>
</evidence>
<feature type="coiled-coil region" evidence="1">
    <location>
        <begin position="27"/>
        <end position="54"/>
    </location>
</feature>
<dbReference type="Proteomes" id="UP000594132">
    <property type="component" value="Segment"/>
</dbReference>
<proteinExistence type="predicted"/>
<keyword evidence="3" id="KW-1185">Reference proteome</keyword>
<dbReference type="RefSeq" id="YP_010111341.1">
    <property type="nucleotide sequence ID" value="NC_055880.1"/>
</dbReference>
<sequence length="105" mass="11724">MIKQFSRFEVAALKRTLKNISPLLRRRATLEKQANAILAELKEVDDKIDAYKQMIDPITGGIDPGIIIANEGKVEIADKPEIPEAEVSMEPHPEMELVQEAPFLG</sequence>
<evidence type="ECO:0000313" key="3">
    <source>
        <dbReference type="Proteomes" id="UP000594132"/>
    </source>
</evidence>
<keyword evidence="1" id="KW-0175">Coiled coil</keyword>
<protein>
    <submittedName>
        <fullName evidence="2">Uncharacterized protein</fullName>
    </submittedName>
</protein>
<organism evidence="2 3">
    <name type="scientific">uncultured phage cr111_1</name>
    <dbReference type="NCBI Taxonomy" id="2772071"/>
    <lineage>
        <taxon>Viruses</taxon>
        <taxon>Duplodnaviria</taxon>
        <taxon>Heunggongvirae</taxon>
        <taxon>Uroviricota</taxon>
        <taxon>Caudoviricetes</taxon>
        <taxon>Crassvirales</taxon>
        <taxon>Steigviridae</taxon>
        <taxon>Asinivirinae</taxon>
        <taxon>Lahndsivirus</taxon>
        <taxon>Lahndsivirus rarus</taxon>
    </lineage>
</organism>
<dbReference type="KEGG" id="vg:65129704"/>
<accession>A0A7M1RXL4</accession>